<keyword evidence="1" id="KW-0472">Membrane</keyword>
<dbReference type="Proteomes" id="UP000238426">
    <property type="component" value="Unassembled WGS sequence"/>
</dbReference>
<dbReference type="InterPro" id="IPR002656">
    <property type="entry name" value="Acyl_transf_3_dom"/>
</dbReference>
<keyword evidence="4" id="KW-1185">Reference proteome</keyword>
<dbReference type="InterPro" id="IPR050879">
    <property type="entry name" value="Acyltransferase_3"/>
</dbReference>
<evidence type="ECO:0000313" key="4">
    <source>
        <dbReference type="Proteomes" id="UP000238426"/>
    </source>
</evidence>
<organism evidence="3 4">
    <name type="scientific">Aurantibacter aestuarii</name>
    <dbReference type="NCBI Taxonomy" id="1266046"/>
    <lineage>
        <taxon>Bacteria</taxon>
        <taxon>Pseudomonadati</taxon>
        <taxon>Bacteroidota</taxon>
        <taxon>Flavobacteriia</taxon>
        <taxon>Flavobacteriales</taxon>
        <taxon>Flavobacteriaceae</taxon>
        <taxon>Aurantibacter</taxon>
    </lineage>
</organism>
<keyword evidence="1" id="KW-0812">Transmembrane</keyword>
<comment type="caution">
    <text evidence="3">The sequence shown here is derived from an EMBL/GenBank/DDBJ whole genome shotgun (WGS) entry which is preliminary data.</text>
</comment>
<evidence type="ECO:0000259" key="2">
    <source>
        <dbReference type="Pfam" id="PF01757"/>
    </source>
</evidence>
<feature type="transmembrane region" description="Helical" evidence="1">
    <location>
        <begin position="152"/>
        <end position="168"/>
    </location>
</feature>
<dbReference type="GO" id="GO:0009103">
    <property type="term" value="P:lipopolysaccharide biosynthetic process"/>
    <property type="evidence" value="ECO:0007669"/>
    <property type="project" value="TreeGrafter"/>
</dbReference>
<sequence>MTLTKLLKFTKKRVFGLDVIRAIAILLVLCSHSTLLIAPNSSSSIVFAIKFFGTIGVDVFFVLSGFLIGAIILKQIELEQTTFKNIFHFWVRRWFRTLPNYYLILIINIGLVYFLFKSTNINFLNYFLFLQNFKTAQPDFFTESWSLSIEEFAYVFMPALLLLFVVLKRKITAKLFLQLSLVCILIITLNRIYFDLNLSETTAEWSASLRKVVIFRLDSIYYGFIAAYIFKYMPSNWEKYRYMSAFAGGLLFLLMHFYIFYTGIKPNIEYTFFNVFYLPLLSLSILLLFPVLYQIKINGFLNTIITKISLWSYSLYLVNYSIVLLTMQYFIKIDDLSLITNVFCLLVFWIISFILAFLLYIFYEIPFTKLRDSKFIRKRFE</sequence>
<accession>A0A2T1N829</accession>
<dbReference type="EMBL" id="PXOQ01000009">
    <property type="protein sequence ID" value="PSG88021.1"/>
    <property type="molecule type" value="Genomic_DNA"/>
</dbReference>
<reference evidence="3 4" key="1">
    <citation type="submission" date="2018-03" db="EMBL/GenBank/DDBJ databases">
        <title>Mesoflavibacter sp. HG37 and Mesoflavibacter sp. HG96 sp.nov., two marine bacteria isolated from seawater of Western Pacific Ocean.</title>
        <authorList>
            <person name="Cheng H."/>
            <person name="Wu Y.-H."/>
            <person name="Guo L.-L."/>
            <person name="Xu X.-W."/>
        </authorList>
    </citation>
    <scope>NUCLEOTIDE SEQUENCE [LARGE SCALE GENOMIC DNA]</scope>
    <source>
        <strain evidence="3 4">KCTC 32269</strain>
    </source>
</reference>
<dbReference type="AlphaFoldDB" id="A0A2T1N829"/>
<evidence type="ECO:0000256" key="1">
    <source>
        <dbReference type="SAM" id="Phobius"/>
    </source>
</evidence>
<feature type="transmembrane region" description="Helical" evidence="1">
    <location>
        <begin position="175"/>
        <end position="193"/>
    </location>
</feature>
<feature type="transmembrane region" description="Helical" evidence="1">
    <location>
        <begin position="270"/>
        <end position="293"/>
    </location>
</feature>
<feature type="transmembrane region" description="Helical" evidence="1">
    <location>
        <begin position="45"/>
        <end position="73"/>
    </location>
</feature>
<dbReference type="GO" id="GO:0016747">
    <property type="term" value="F:acyltransferase activity, transferring groups other than amino-acyl groups"/>
    <property type="evidence" value="ECO:0007669"/>
    <property type="project" value="InterPro"/>
</dbReference>
<keyword evidence="1" id="KW-1133">Transmembrane helix</keyword>
<name>A0A2T1N829_9FLAO</name>
<feature type="transmembrane region" description="Helical" evidence="1">
    <location>
        <begin position="20"/>
        <end position="39"/>
    </location>
</feature>
<dbReference type="PANTHER" id="PTHR23028">
    <property type="entry name" value="ACETYLTRANSFERASE"/>
    <property type="match status" value="1"/>
</dbReference>
<proteinExistence type="predicted"/>
<feature type="transmembrane region" description="Helical" evidence="1">
    <location>
        <begin position="213"/>
        <end position="230"/>
    </location>
</feature>
<gene>
    <name evidence="3" type="ORF">C7H52_06875</name>
</gene>
<dbReference type="PANTHER" id="PTHR23028:SF53">
    <property type="entry name" value="ACYL_TRANSF_3 DOMAIN-CONTAINING PROTEIN"/>
    <property type="match status" value="1"/>
</dbReference>
<dbReference type="GO" id="GO:0016020">
    <property type="term" value="C:membrane"/>
    <property type="evidence" value="ECO:0007669"/>
    <property type="project" value="TreeGrafter"/>
</dbReference>
<feature type="transmembrane region" description="Helical" evidence="1">
    <location>
        <begin position="313"/>
        <end position="331"/>
    </location>
</feature>
<dbReference type="OrthoDB" id="290051at2"/>
<protein>
    <recommendedName>
        <fullName evidence="2">Acyltransferase 3 domain-containing protein</fullName>
    </recommendedName>
</protein>
<evidence type="ECO:0000313" key="3">
    <source>
        <dbReference type="EMBL" id="PSG88021.1"/>
    </source>
</evidence>
<dbReference type="Pfam" id="PF01757">
    <property type="entry name" value="Acyl_transf_3"/>
    <property type="match status" value="1"/>
</dbReference>
<feature type="transmembrane region" description="Helical" evidence="1">
    <location>
        <begin position="337"/>
        <end position="363"/>
    </location>
</feature>
<feature type="transmembrane region" description="Helical" evidence="1">
    <location>
        <begin position="242"/>
        <end position="264"/>
    </location>
</feature>
<feature type="transmembrane region" description="Helical" evidence="1">
    <location>
        <begin position="94"/>
        <end position="116"/>
    </location>
</feature>
<feature type="domain" description="Acyltransferase 3" evidence="2">
    <location>
        <begin position="16"/>
        <end position="359"/>
    </location>
</feature>